<dbReference type="Proteomes" id="UP001400965">
    <property type="component" value="Unassembled WGS sequence"/>
</dbReference>
<dbReference type="EMBL" id="BAAACP010000002">
    <property type="protein sequence ID" value="GAA0861854.1"/>
    <property type="molecule type" value="Genomic_DNA"/>
</dbReference>
<reference evidence="1 2" key="1">
    <citation type="journal article" date="2019" name="Int. J. Syst. Evol. Microbiol.">
        <title>The Global Catalogue of Microorganisms (GCM) 10K type strain sequencing project: providing services to taxonomists for standard genome sequencing and annotation.</title>
        <authorList>
            <consortium name="The Broad Institute Genomics Platform"/>
            <consortium name="The Broad Institute Genome Sequencing Center for Infectious Disease"/>
            <person name="Wu L."/>
            <person name="Ma J."/>
        </authorList>
    </citation>
    <scope>NUCLEOTIDE SEQUENCE [LARGE SCALE GENOMIC DNA]</scope>
    <source>
        <strain evidence="1 2">JCM 6486</strain>
    </source>
</reference>
<sequence length="146" mass="16915">MNNIKNVINKNKEKIETIKEINKLNKIINKAQSDKIKVFINAGMYIYEKVRKDEIVEKDLIELFEKVPKIDKIIYESTMEINNIESKKEKICECGNVLDVDSNFCCKCGKKIDENKDIIKCEFCLSDIDYDSNFCGCCGKKVIKNV</sequence>
<name>A0ABN1LYX1_9FIRM</name>
<comment type="caution">
    <text evidence="1">The sequence shown here is derived from an EMBL/GenBank/DDBJ whole genome shotgun (WGS) entry which is preliminary data.</text>
</comment>
<keyword evidence="2" id="KW-1185">Reference proteome</keyword>
<proteinExistence type="predicted"/>
<accession>A0ABN1LYX1</accession>
<dbReference type="RefSeq" id="WP_346041845.1">
    <property type="nucleotide sequence ID" value="NZ_BAAACP010000002.1"/>
</dbReference>
<evidence type="ECO:0000313" key="1">
    <source>
        <dbReference type="EMBL" id="GAA0861854.1"/>
    </source>
</evidence>
<evidence type="ECO:0000313" key="2">
    <source>
        <dbReference type="Proteomes" id="UP001400965"/>
    </source>
</evidence>
<gene>
    <name evidence="1" type="ORF">GCM10008917_04880</name>
</gene>
<organism evidence="1 2">
    <name type="scientific">Paraclostridium tenue</name>
    <dbReference type="NCBI Taxonomy" id="1737"/>
    <lineage>
        <taxon>Bacteria</taxon>
        <taxon>Bacillati</taxon>
        <taxon>Bacillota</taxon>
        <taxon>Clostridia</taxon>
        <taxon>Peptostreptococcales</taxon>
        <taxon>Peptostreptococcaceae</taxon>
        <taxon>Paraclostridium</taxon>
    </lineage>
</organism>
<protein>
    <submittedName>
        <fullName evidence="1">Zinc ribbon domain-containing protein</fullName>
    </submittedName>
</protein>